<accession>A0ABW9SYG2</accession>
<protein>
    <submittedName>
        <fullName evidence="2">Helix-turn-helix domain-containing protein</fullName>
    </submittedName>
</protein>
<dbReference type="SUPFAM" id="SSF46785">
    <property type="entry name" value="Winged helix' DNA-binding domain"/>
    <property type="match status" value="1"/>
</dbReference>
<dbReference type="InterPro" id="IPR036390">
    <property type="entry name" value="WH_DNA-bd_sf"/>
</dbReference>
<dbReference type="Pfam" id="PF13545">
    <property type="entry name" value="HTH_Crp_2"/>
    <property type="match status" value="1"/>
</dbReference>
<name>A0ABW9SYG2_9BACL</name>
<dbReference type="Gene3D" id="1.10.10.10">
    <property type="entry name" value="Winged helix-like DNA-binding domain superfamily/Winged helix DNA-binding domain"/>
    <property type="match status" value="1"/>
</dbReference>
<gene>
    <name evidence="2" type="ORF">GNP94_05705</name>
</gene>
<comment type="caution">
    <text evidence="2">The sequence shown here is derived from an EMBL/GenBank/DDBJ whole genome shotgun (WGS) entry which is preliminary data.</text>
</comment>
<reference evidence="2 3" key="1">
    <citation type="submission" date="2019-11" db="EMBL/GenBank/DDBJ databases">
        <title>Draft genome sequences of five Paenibacillus species of dairy origin.</title>
        <authorList>
            <person name="Olajide A.M."/>
            <person name="Chen S."/>
            <person name="Lapointe G."/>
        </authorList>
    </citation>
    <scope>NUCLEOTIDE SEQUENCE [LARGE SCALE GENOMIC DNA]</scope>
    <source>
        <strain evidence="2 3">3CS1</strain>
    </source>
</reference>
<proteinExistence type="predicted"/>
<feature type="domain" description="HTH crp-type" evidence="1">
    <location>
        <begin position="155"/>
        <end position="241"/>
    </location>
</feature>
<dbReference type="EMBL" id="WOAA01000003">
    <property type="protein sequence ID" value="MUG65502.1"/>
    <property type="molecule type" value="Genomic_DNA"/>
</dbReference>
<dbReference type="SMART" id="SM00419">
    <property type="entry name" value="HTH_CRP"/>
    <property type="match status" value="1"/>
</dbReference>
<keyword evidence="3" id="KW-1185">Reference proteome</keyword>
<evidence type="ECO:0000313" key="3">
    <source>
        <dbReference type="Proteomes" id="UP000435177"/>
    </source>
</evidence>
<dbReference type="InterPro" id="IPR012318">
    <property type="entry name" value="HTH_CRP"/>
</dbReference>
<organism evidence="2 3">
    <name type="scientific">Paenibacillus campinasensis</name>
    <dbReference type="NCBI Taxonomy" id="66347"/>
    <lineage>
        <taxon>Bacteria</taxon>
        <taxon>Bacillati</taxon>
        <taxon>Bacillota</taxon>
        <taxon>Bacilli</taxon>
        <taxon>Bacillales</taxon>
        <taxon>Paenibacillaceae</taxon>
        <taxon>Paenibacillus</taxon>
    </lineage>
</organism>
<sequence>MRQLPFPIWDQKGYIPFPAGLAGQRARLRNIKSIAVRCLTANERGGFMLLQARFNQIILMEQHKVYEIEKGLAFIWSVRSDGQQSLTDILHHGMAAEFPDTPDTIYEFRTQAASRIRVHPLEPASLPPEQLVHLLTKLRAHSWRSLQLATICRQKYIRERLDMFLSFLNQQFGVQFKNTQRLVPFVLTHEHIANAINSTRSTVTRMMNELEQEGQISHVQLGKNRLIVFPSAQSSEVGRLV</sequence>
<dbReference type="Proteomes" id="UP000435177">
    <property type="component" value="Unassembled WGS sequence"/>
</dbReference>
<dbReference type="PROSITE" id="PS51063">
    <property type="entry name" value="HTH_CRP_2"/>
    <property type="match status" value="1"/>
</dbReference>
<evidence type="ECO:0000259" key="1">
    <source>
        <dbReference type="PROSITE" id="PS51063"/>
    </source>
</evidence>
<dbReference type="InterPro" id="IPR036388">
    <property type="entry name" value="WH-like_DNA-bd_sf"/>
</dbReference>
<evidence type="ECO:0000313" key="2">
    <source>
        <dbReference type="EMBL" id="MUG65502.1"/>
    </source>
</evidence>